<evidence type="ECO:0000256" key="1">
    <source>
        <dbReference type="ARBA" id="ARBA00023157"/>
    </source>
</evidence>
<dbReference type="GO" id="GO:0046373">
    <property type="term" value="P:L-arabinose metabolic process"/>
    <property type="evidence" value="ECO:0007669"/>
    <property type="project" value="InterPro"/>
</dbReference>
<dbReference type="PROSITE" id="PS51352">
    <property type="entry name" value="THIOREDOXIN_2"/>
    <property type="match status" value="1"/>
</dbReference>
<dbReference type="InterPro" id="IPR036208">
    <property type="entry name" value="VHL_sf"/>
</dbReference>
<dbReference type="InterPro" id="IPR037140">
    <property type="entry name" value="VHL_beta_dom_sf"/>
</dbReference>
<dbReference type="Gene3D" id="2.60.40.780">
    <property type="entry name" value="von Hippel-Lindau disease tumour suppressor, beta domain"/>
    <property type="match status" value="1"/>
</dbReference>
<dbReference type="GO" id="GO:0046556">
    <property type="term" value="F:alpha-L-arabinofuranosidase activity"/>
    <property type="evidence" value="ECO:0007669"/>
    <property type="project" value="InterPro"/>
</dbReference>
<feature type="domain" description="Thioredoxin" evidence="3">
    <location>
        <begin position="449"/>
        <end position="572"/>
    </location>
</feature>
<gene>
    <name evidence="4" type="ORF">EGYM00163_LOCUS31752</name>
</gene>
<dbReference type="Gene3D" id="2.80.10.50">
    <property type="match status" value="2"/>
</dbReference>
<dbReference type="PROSITE" id="PS00194">
    <property type="entry name" value="THIOREDOXIN_1"/>
    <property type="match status" value="1"/>
</dbReference>
<accession>A0A7S4FZS2</accession>
<dbReference type="EMBL" id="HBJA01091230">
    <property type="protein sequence ID" value="CAE0820580.1"/>
    <property type="molecule type" value="Transcribed_RNA"/>
</dbReference>
<name>A0A7S4FZS2_9EUGL</name>
<proteinExistence type="predicted"/>
<dbReference type="SMART" id="SM00248">
    <property type="entry name" value="ANK"/>
    <property type="match status" value="3"/>
</dbReference>
<dbReference type="SUPFAM" id="SSF49468">
    <property type="entry name" value="VHL"/>
    <property type="match status" value="1"/>
</dbReference>
<dbReference type="SUPFAM" id="SSF52833">
    <property type="entry name" value="Thioredoxin-like"/>
    <property type="match status" value="2"/>
</dbReference>
<dbReference type="InterPro" id="IPR036249">
    <property type="entry name" value="Thioredoxin-like_sf"/>
</dbReference>
<dbReference type="InterPro" id="IPR036770">
    <property type="entry name" value="Ankyrin_rpt-contain_sf"/>
</dbReference>
<feature type="repeat" description="ANK" evidence="2">
    <location>
        <begin position="171"/>
        <end position="203"/>
    </location>
</feature>
<dbReference type="Pfam" id="PF12796">
    <property type="entry name" value="Ank_2"/>
    <property type="match status" value="1"/>
</dbReference>
<feature type="repeat" description="ANK" evidence="2">
    <location>
        <begin position="138"/>
        <end position="170"/>
    </location>
</feature>
<dbReference type="Pfam" id="PF00085">
    <property type="entry name" value="Thioredoxin"/>
    <property type="match status" value="1"/>
</dbReference>
<dbReference type="SUPFAM" id="SSF110221">
    <property type="entry name" value="AbfB domain"/>
    <property type="match status" value="1"/>
</dbReference>
<protein>
    <recommendedName>
        <fullName evidence="3">Thioredoxin domain-containing protein</fullName>
    </recommendedName>
</protein>
<dbReference type="InterPro" id="IPR002110">
    <property type="entry name" value="Ankyrin_rpt"/>
</dbReference>
<organism evidence="4">
    <name type="scientific">Eutreptiella gymnastica</name>
    <dbReference type="NCBI Taxonomy" id="73025"/>
    <lineage>
        <taxon>Eukaryota</taxon>
        <taxon>Discoba</taxon>
        <taxon>Euglenozoa</taxon>
        <taxon>Euglenida</taxon>
        <taxon>Spirocuta</taxon>
        <taxon>Euglenophyceae</taxon>
        <taxon>Eutreptiales</taxon>
        <taxon>Eutreptiaceae</taxon>
        <taxon>Eutreptiella</taxon>
    </lineage>
</organism>
<dbReference type="InterPro" id="IPR013766">
    <property type="entry name" value="Thioredoxin_domain"/>
</dbReference>
<dbReference type="PROSITE" id="PS50297">
    <property type="entry name" value="ANK_REP_REGION"/>
    <property type="match status" value="2"/>
</dbReference>
<dbReference type="PANTHER" id="PTHR46115">
    <property type="entry name" value="THIOREDOXIN-LIKE PROTEIN 1"/>
    <property type="match status" value="1"/>
</dbReference>
<dbReference type="Gene3D" id="3.40.30.10">
    <property type="entry name" value="Glutaredoxin"/>
    <property type="match status" value="2"/>
</dbReference>
<dbReference type="PROSITE" id="PS50088">
    <property type="entry name" value="ANK_REPEAT"/>
    <property type="match status" value="2"/>
</dbReference>
<dbReference type="CDD" id="cd02947">
    <property type="entry name" value="TRX_family"/>
    <property type="match status" value="1"/>
</dbReference>
<dbReference type="Gene3D" id="1.25.40.20">
    <property type="entry name" value="Ankyrin repeat-containing domain"/>
    <property type="match status" value="1"/>
</dbReference>
<reference evidence="4" key="1">
    <citation type="submission" date="2021-01" db="EMBL/GenBank/DDBJ databases">
        <authorList>
            <person name="Corre E."/>
            <person name="Pelletier E."/>
            <person name="Niang G."/>
            <person name="Scheremetjew M."/>
            <person name="Finn R."/>
            <person name="Kale V."/>
            <person name="Holt S."/>
            <person name="Cochrane G."/>
            <person name="Meng A."/>
            <person name="Brown T."/>
            <person name="Cohen L."/>
        </authorList>
    </citation>
    <scope>NUCLEOTIDE SEQUENCE</scope>
    <source>
        <strain evidence="4">CCMP1594</strain>
    </source>
</reference>
<dbReference type="AlphaFoldDB" id="A0A7S4FZS2"/>
<dbReference type="InterPro" id="IPR036195">
    <property type="entry name" value="AbfB_ABD_sf"/>
</dbReference>
<dbReference type="SUPFAM" id="SSF48403">
    <property type="entry name" value="Ankyrin repeat"/>
    <property type="match status" value="1"/>
</dbReference>
<dbReference type="InterPro" id="IPR012336">
    <property type="entry name" value="Thioredoxin-like_fold"/>
</dbReference>
<keyword evidence="1" id="KW-1015">Disulfide bond</keyword>
<dbReference type="Pfam" id="PF13905">
    <property type="entry name" value="Thioredoxin_8"/>
    <property type="match status" value="1"/>
</dbReference>
<evidence type="ECO:0000259" key="3">
    <source>
        <dbReference type="PROSITE" id="PS51352"/>
    </source>
</evidence>
<evidence type="ECO:0000313" key="4">
    <source>
        <dbReference type="EMBL" id="CAE0820580.1"/>
    </source>
</evidence>
<keyword evidence="2" id="KW-0040">ANK repeat</keyword>
<dbReference type="InterPro" id="IPR017937">
    <property type="entry name" value="Thioredoxin_CS"/>
</dbReference>
<sequence>MQAKGMEVVFVSSDKNEEAFKEYFAEMPWKALPFADRNCKGALSKQFNVQGIPTLVILDTDGSTITTAGRSTVAGDPTGEHFPWKPPAEVKDSKSPAAGNDLGVAVWGGNLAEVQQLLRNGADVNAPVQVPMCGIAHTPHYPLHYACYRGYDAIVRELVANGASMTAGDADRSYPLAWAAYAGRTDTVKLMLELGADPNAQDVWGYSAGDHAANNEVRRVIKDHKQKSASLQTPSRIEEGSTYKIINSKDSEFLYACRHTVMPAGGDQTLISRMIATQEDSSDGLAYFDATDKWQFEPRGDSFLIRNMKDGEYLYAARHLAQSSYNEAGDMNRDLCRRMVTSSSQIPGDGSALWKLQPVGSDPCRFYIINELDQESLYACRHMAQSATSSDGSEDLDLHRRMVSTAEGPFTGCFEATDVWRIVCVEQHCGFVERVESDAWRSASDVSVRTASDVSKCFSGPTPDPSNVQEVESDDEFERVVRGAGEKAVIVDFFATWCPPCQFIGPKFVDLAQKYPEALFVKVDVDRNEATAERYDVSAMPTFIAIKDGMKVGSVVGADVDAVEALVKKVQSHKELSHADMTLAEPVEEGRTSENSDTPILVRVLNDTQHTVVFEWVDYDGTLVHYASRGHWEIWIQPTYKSHPWRLTDMDSGTELARVRFTGNVDTSVSKLMQLNGEIKGASDIKAVANQCIIFEAANVSYGLSAKDCDQGKQLKNTRADNDGFHVRPEGDHVYKFESSSGLYLGVGEPHQMWYPNDGFQAVLVPKDHPSAAMRVLPARNGAEGFHSFESVEHPGYLLNHCDGKIWFFNGPANNELVFSQDASWQLLDKDMRPVS</sequence>
<evidence type="ECO:0000256" key="2">
    <source>
        <dbReference type="PROSITE-ProRule" id="PRU00023"/>
    </source>
</evidence>